<protein>
    <submittedName>
        <fullName evidence="2">Uncharacterized protein</fullName>
    </submittedName>
</protein>
<feature type="compositionally biased region" description="Basic residues" evidence="1">
    <location>
        <begin position="641"/>
        <end position="650"/>
    </location>
</feature>
<feature type="compositionally biased region" description="Low complexity" evidence="1">
    <location>
        <begin position="552"/>
        <end position="573"/>
    </location>
</feature>
<sequence>MTPRAHVLDRIEQSQIAAALAASCQTSPLAGPVPPTFASTTQSAALPDPTATKYGDLGSGVLPTTTVEGAGTSDETATRRTNSHDRLALTPLHSGSMDASIQAQGQPIIPTDPTARPAQSNAVRAPRRMLLDPSEASDPVRSYSVKSRLGPITDPFNVSPFAGGGEDSIMQDDTAEVIGDSDGEGSSSFVPMVRSDRPAPGFPRRDSSVASSSIVDQTSSSAIPGPSKPAKASRSSDPIVLTTTTPSSRTSSGPTSAATKAAGFELVIGLTKSTKRTGSSSSSDAKGKARADPQLPTSTTDDSSTSAARASLKDRSKTIAHDSPEPEGAERARGAPPTSPDVLLLDPTTLPHLHGQPNKKRKPSVGNHFDDGSSEILATSVEEAAAALPRTESKQSSRANSRTAAVSEDEDGRTAAQREAQRVNERLEEEDDDYGASGKRKKAKKPKAQPKKRAAAAVAPPAPASIGSGNGDTSRRQDSVEAEQVKAKQPRRIPTLPKDGVPASSKAATQATSPEQPTSARPKRQRKERTSSAYVYESPLKSNAKTAVPVLAVPETQEQEPEQAAAAPVTKAATLPEKVAKQAGKRKGAAIVHDSEEDDEVDSVKAAGPRGPPPEDADALKADTPQPQAEPPAKTKEAARRTKANQRKRIVASSDAEDEGGASDATSAIQTGDEFSDDEDEPVGGRKKGKGKASARGKGASGDPVPVAKRPRLSTSPNRSHGRSASTESRIEQMMKAAATDTEDSLLMAASKTGATSRKNNRLAIEDDEEEKEADPTPGSSNEETKENEEAIAKEPGKKAGSAGTPLQQRGRSNSATSFSKQPRPGSLAAIMAKKGLATFRAPGLSSRQRVPPLHTNLKPPPPAKKALPEKKVKKKKGDESYSDEEKPWYKLKDPEEWDDEDHRRWQKRQRRIEQGLPADDDD</sequence>
<dbReference type="Proteomes" id="UP000237144">
    <property type="component" value="Unassembled WGS sequence"/>
</dbReference>
<dbReference type="STRING" id="741276.A0A2S5BIH5"/>
<feature type="compositionally biased region" description="Polar residues" evidence="1">
    <location>
        <begin position="805"/>
        <end position="821"/>
    </location>
</feature>
<evidence type="ECO:0000313" key="2">
    <source>
        <dbReference type="EMBL" id="POY76579.1"/>
    </source>
</evidence>
<feature type="compositionally biased region" description="Basic and acidic residues" evidence="1">
    <location>
        <begin position="867"/>
        <end position="895"/>
    </location>
</feature>
<keyword evidence="3" id="KW-1185">Reference proteome</keyword>
<dbReference type="AlphaFoldDB" id="A0A2S5BIH5"/>
<feature type="compositionally biased region" description="Low complexity" evidence="1">
    <location>
        <begin position="340"/>
        <end position="354"/>
    </location>
</feature>
<feature type="compositionally biased region" description="Low complexity" evidence="1">
    <location>
        <begin position="242"/>
        <end position="259"/>
    </location>
</feature>
<feature type="region of interest" description="Disordered" evidence="1">
    <location>
        <begin position="109"/>
        <end position="923"/>
    </location>
</feature>
<feature type="compositionally biased region" description="Basic residues" evidence="1">
    <location>
        <begin position="438"/>
        <end position="454"/>
    </location>
</feature>
<accession>A0A2S5BIH5</accession>
<feature type="compositionally biased region" description="Basic and acidic residues" evidence="1">
    <location>
        <begin position="311"/>
        <end position="333"/>
    </location>
</feature>
<feature type="compositionally biased region" description="Low complexity" evidence="1">
    <location>
        <begin position="297"/>
        <end position="306"/>
    </location>
</feature>
<comment type="caution">
    <text evidence="2">The sequence shown here is derived from an EMBL/GenBank/DDBJ whole genome shotgun (WGS) entry which is preliminary data.</text>
</comment>
<feature type="compositionally biased region" description="Acidic residues" evidence="1">
    <location>
        <begin position="169"/>
        <end position="183"/>
    </location>
</feature>
<feature type="compositionally biased region" description="Basic and acidic residues" evidence="1">
    <location>
        <begin position="783"/>
        <end position="798"/>
    </location>
</feature>
<evidence type="ECO:0000313" key="3">
    <source>
        <dbReference type="Proteomes" id="UP000237144"/>
    </source>
</evidence>
<feature type="compositionally biased region" description="Polar residues" evidence="1">
    <location>
        <begin position="506"/>
        <end position="519"/>
    </location>
</feature>
<dbReference type="PROSITE" id="PS51257">
    <property type="entry name" value="PROKAR_LIPOPROTEIN"/>
    <property type="match status" value="1"/>
</dbReference>
<dbReference type="EMBL" id="PJQD01000002">
    <property type="protein sequence ID" value="POY76579.1"/>
    <property type="molecule type" value="Genomic_DNA"/>
</dbReference>
<feature type="compositionally biased region" description="Polar residues" evidence="1">
    <location>
        <begin position="713"/>
        <end position="728"/>
    </location>
</feature>
<organism evidence="2 3">
    <name type="scientific">Rhodotorula taiwanensis</name>
    <dbReference type="NCBI Taxonomy" id="741276"/>
    <lineage>
        <taxon>Eukaryota</taxon>
        <taxon>Fungi</taxon>
        <taxon>Dikarya</taxon>
        <taxon>Basidiomycota</taxon>
        <taxon>Pucciniomycotina</taxon>
        <taxon>Microbotryomycetes</taxon>
        <taxon>Sporidiobolales</taxon>
        <taxon>Sporidiobolaceae</taxon>
        <taxon>Rhodotorula</taxon>
    </lineage>
</organism>
<feature type="compositionally biased region" description="Basic residues" evidence="1">
    <location>
        <begin position="685"/>
        <end position="695"/>
    </location>
</feature>
<dbReference type="OrthoDB" id="2537729at2759"/>
<name>A0A2S5BIH5_9BASI</name>
<feature type="compositionally biased region" description="Polar residues" evidence="1">
    <location>
        <begin position="208"/>
        <end position="222"/>
    </location>
</feature>
<proteinExistence type="predicted"/>
<feature type="region of interest" description="Disordered" evidence="1">
    <location>
        <begin position="33"/>
        <end position="81"/>
    </location>
</feature>
<feature type="compositionally biased region" description="Basic and acidic residues" evidence="1">
    <location>
        <begin position="473"/>
        <end position="486"/>
    </location>
</feature>
<evidence type="ECO:0000256" key="1">
    <source>
        <dbReference type="SAM" id="MobiDB-lite"/>
    </source>
</evidence>
<gene>
    <name evidence="2" type="ORF">BMF94_0168</name>
</gene>
<reference evidence="2 3" key="1">
    <citation type="journal article" date="2018" name="Front. Microbiol.">
        <title>Prospects for Fungal Bioremediation of Acidic Radioactive Waste Sites: Characterization and Genome Sequence of Rhodotorula taiwanensis MD1149.</title>
        <authorList>
            <person name="Tkavc R."/>
            <person name="Matrosova V.Y."/>
            <person name="Grichenko O.E."/>
            <person name="Gostincar C."/>
            <person name="Volpe R.P."/>
            <person name="Klimenkova P."/>
            <person name="Gaidamakova E.K."/>
            <person name="Zhou C.E."/>
            <person name="Stewart B.J."/>
            <person name="Lyman M.G."/>
            <person name="Malfatti S.A."/>
            <person name="Rubinfeld B."/>
            <person name="Courtot M."/>
            <person name="Singh J."/>
            <person name="Dalgard C.L."/>
            <person name="Hamilton T."/>
            <person name="Frey K.G."/>
            <person name="Gunde-Cimerman N."/>
            <person name="Dugan L."/>
            <person name="Daly M.J."/>
        </authorList>
    </citation>
    <scope>NUCLEOTIDE SEQUENCE [LARGE SCALE GENOMIC DNA]</scope>
    <source>
        <strain evidence="2 3">MD1149</strain>
    </source>
</reference>
<feature type="compositionally biased region" description="Polar residues" evidence="1">
    <location>
        <begin position="394"/>
        <end position="404"/>
    </location>
</feature>